<dbReference type="Gene3D" id="1.10.510.10">
    <property type="entry name" value="Transferase(Phosphotransferase) domain 1"/>
    <property type="match status" value="1"/>
</dbReference>
<feature type="transmembrane region" description="Helical" evidence="1">
    <location>
        <begin position="200"/>
        <end position="222"/>
    </location>
</feature>
<dbReference type="PROSITE" id="PS50011">
    <property type="entry name" value="PROTEIN_KINASE_DOM"/>
    <property type="match status" value="1"/>
</dbReference>
<dbReference type="InterPro" id="IPR000719">
    <property type="entry name" value="Prot_kinase_dom"/>
</dbReference>
<feature type="domain" description="Protein kinase" evidence="2">
    <location>
        <begin position="275"/>
        <end position="545"/>
    </location>
</feature>
<dbReference type="CDD" id="cd00192">
    <property type="entry name" value="PTKc"/>
    <property type="match status" value="1"/>
</dbReference>
<proteinExistence type="predicted"/>
<dbReference type="GO" id="GO:0005886">
    <property type="term" value="C:plasma membrane"/>
    <property type="evidence" value="ECO:0007669"/>
    <property type="project" value="TreeGrafter"/>
</dbReference>
<dbReference type="GO" id="GO:0007169">
    <property type="term" value="P:cell surface receptor protein tyrosine kinase signaling pathway"/>
    <property type="evidence" value="ECO:0007669"/>
    <property type="project" value="TreeGrafter"/>
</dbReference>
<keyword evidence="1" id="KW-0472">Membrane</keyword>
<dbReference type="FunFam" id="1.10.510.10:FF:001927">
    <property type="entry name" value="Receptor protein-tyrosine kinase"/>
    <property type="match status" value="1"/>
</dbReference>
<evidence type="ECO:0000259" key="2">
    <source>
        <dbReference type="PROSITE" id="PS50011"/>
    </source>
</evidence>
<dbReference type="WBParaSite" id="PDA_v2.g9566.t1">
    <property type="protein sequence ID" value="PDA_v2.g9566.t1"/>
    <property type="gene ID" value="PDA_v2.g9566"/>
</dbReference>
<name>A0A914R4M3_9BILA</name>
<dbReference type="Proteomes" id="UP000887578">
    <property type="component" value="Unplaced"/>
</dbReference>
<evidence type="ECO:0000256" key="1">
    <source>
        <dbReference type="SAM" id="Phobius"/>
    </source>
</evidence>
<dbReference type="PROSITE" id="PS00109">
    <property type="entry name" value="PROTEIN_KINASE_TYR"/>
    <property type="match status" value="1"/>
</dbReference>
<dbReference type="InterPro" id="IPR020635">
    <property type="entry name" value="Tyr_kinase_cat_dom"/>
</dbReference>
<dbReference type="InterPro" id="IPR050122">
    <property type="entry name" value="RTK"/>
</dbReference>
<dbReference type="PANTHER" id="PTHR24416">
    <property type="entry name" value="TYROSINE-PROTEIN KINASE RECEPTOR"/>
    <property type="match status" value="1"/>
</dbReference>
<dbReference type="PANTHER" id="PTHR24416:SF600">
    <property type="entry name" value="PDGF- AND VEGF-RECEPTOR RELATED, ISOFORM J"/>
    <property type="match status" value="1"/>
</dbReference>
<dbReference type="SMART" id="SM00219">
    <property type="entry name" value="TyrKc"/>
    <property type="match status" value="1"/>
</dbReference>
<evidence type="ECO:0000313" key="4">
    <source>
        <dbReference type="WBParaSite" id="PDA_v2.g9566.t1"/>
    </source>
</evidence>
<dbReference type="GO" id="GO:0004714">
    <property type="term" value="F:transmembrane receptor protein tyrosine kinase activity"/>
    <property type="evidence" value="ECO:0007669"/>
    <property type="project" value="TreeGrafter"/>
</dbReference>
<evidence type="ECO:0000313" key="3">
    <source>
        <dbReference type="Proteomes" id="UP000887578"/>
    </source>
</evidence>
<dbReference type="InterPro" id="IPR011009">
    <property type="entry name" value="Kinase-like_dom_sf"/>
</dbReference>
<keyword evidence="3" id="KW-1185">Reference proteome</keyword>
<dbReference type="GO" id="GO:0043235">
    <property type="term" value="C:receptor complex"/>
    <property type="evidence" value="ECO:0007669"/>
    <property type="project" value="TreeGrafter"/>
</dbReference>
<sequence length="560" mass="64333">MDVQYSANPNTTIINFIAVIYKNETIFDFVLNLIKKRILSKESLCRNRKFIGAFQIGSNDKKSQKVFTIALPLYFNDDETEWYFEYNLKRAFNNAKQHLEVIVHGKLSDAEYNQTLTFIAPDQYKKSNHWSLFDSDDNFEKFAYYNTICRNDAPSYILMPSFPTTAASSSISYSNTPSTISSSPTIMTTTVSVLHTSTKVWWIASFGVGAVILLSTIAAILYRCHRKKQKQRRQFFYKKDIQLKVVATAFEATLSNAFVNDERQKAYINKDFIQIDQNTILGKGSNAIVYSANFKGKFVNYRMQRLSKNDEISNVAVKILTVCNDDMEEFVRELDALLLIGSHSNIITFYGWTLQEKIPALVTELAETDLLQYVRKLRDLEFPLKQILSILWQITLALEHIASLSMVHRDVACRNILLTKSGAAKLADFGLCCNCDESFTYRASLQKRLPLKWLSIEALIDRIFSEKSDVWSFGVLCYETFSSGLIPYPALSNVEMLEFLQSGKRLEKPSKASNEIYDLMLKCWSEKPEERPSFKDLSKELKIILENETQNYGYLTLNFV</sequence>
<dbReference type="PRINTS" id="PR00109">
    <property type="entry name" value="TYRKINASE"/>
</dbReference>
<keyword evidence="1" id="KW-0812">Transmembrane</keyword>
<keyword evidence="1" id="KW-1133">Transmembrane helix</keyword>
<reference evidence="4" key="1">
    <citation type="submission" date="2022-11" db="UniProtKB">
        <authorList>
            <consortium name="WormBaseParasite"/>
        </authorList>
    </citation>
    <scope>IDENTIFICATION</scope>
</reference>
<protein>
    <submittedName>
        <fullName evidence="4">Protein kinase domain-containing protein</fullName>
    </submittedName>
</protein>
<organism evidence="3 4">
    <name type="scientific">Panagrolaimus davidi</name>
    <dbReference type="NCBI Taxonomy" id="227884"/>
    <lineage>
        <taxon>Eukaryota</taxon>
        <taxon>Metazoa</taxon>
        <taxon>Ecdysozoa</taxon>
        <taxon>Nematoda</taxon>
        <taxon>Chromadorea</taxon>
        <taxon>Rhabditida</taxon>
        <taxon>Tylenchina</taxon>
        <taxon>Panagrolaimomorpha</taxon>
        <taxon>Panagrolaimoidea</taxon>
        <taxon>Panagrolaimidae</taxon>
        <taxon>Panagrolaimus</taxon>
    </lineage>
</organism>
<accession>A0A914R4M3</accession>
<dbReference type="Pfam" id="PF07714">
    <property type="entry name" value="PK_Tyr_Ser-Thr"/>
    <property type="match status" value="1"/>
</dbReference>
<dbReference type="InterPro" id="IPR008266">
    <property type="entry name" value="Tyr_kinase_AS"/>
</dbReference>
<dbReference type="InterPro" id="IPR001245">
    <property type="entry name" value="Ser-Thr/Tyr_kinase_cat_dom"/>
</dbReference>
<dbReference type="AlphaFoldDB" id="A0A914R4M3"/>
<dbReference type="GO" id="GO:0005524">
    <property type="term" value="F:ATP binding"/>
    <property type="evidence" value="ECO:0007669"/>
    <property type="project" value="InterPro"/>
</dbReference>
<dbReference type="SUPFAM" id="SSF56112">
    <property type="entry name" value="Protein kinase-like (PK-like)"/>
    <property type="match status" value="1"/>
</dbReference>